<keyword evidence="2" id="KW-1185">Reference proteome</keyword>
<accession>A0AAE0JYT0</accession>
<organism evidence="1 2">
    <name type="scientific">Podospora didyma</name>
    <dbReference type="NCBI Taxonomy" id="330526"/>
    <lineage>
        <taxon>Eukaryota</taxon>
        <taxon>Fungi</taxon>
        <taxon>Dikarya</taxon>
        <taxon>Ascomycota</taxon>
        <taxon>Pezizomycotina</taxon>
        <taxon>Sordariomycetes</taxon>
        <taxon>Sordariomycetidae</taxon>
        <taxon>Sordariales</taxon>
        <taxon>Podosporaceae</taxon>
        <taxon>Podospora</taxon>
    </lineage>
</organism>
<gene>
    <name evidence="1" type="ORF">B0H63DRAFT_405406</name>
</gene>
<reference evidence="1" key="2">
    <citation type="submission" date="2023-06" db="EMBL/GenBank/DDBJ databases">
        <authorList>
            <consortium name="Lawrence Berkeley National Laboratory"/>
            <person name="Haridas S."/>
            <person name="Hensen N."/>
            <person name="Bonometti L."/>
            <person name="Westerberg I."/>
            <person name="Brannstrom I.O."/>
            <person name="Guillou S."/>
            <person name="Cros-Aarteil S."/>
            <person name="Calhoun S."/>
            <person name="Kuo A."/>
            <person name="Mondo S."/>
            <person name="Pangilinan J."/>
            <person name="Riley R."/>
            <person name="LaButti K."/>
            <person name="Andreopoulos B."/>
            <person name="Lipzen A."/>
            <person name="Chen C."/>
            <person name="Yanf M."/>
            <person name="Daum C."/>
            <person name="Ng V."/>
            <person name="Clum A."/>
            <person name="Steindorff A."/>
            <person name="Ohm R."/>
            <person name="Martin F."/>
            <person name="Silar P."/>
            <person name="Natvig D."/>
            <person name="Lalanne C."/>
            <person name="Gautier V."/>
            <person name="Ament-velasquez S.L."/>
            <person name="Kruys A."/>
            <person name="Hutchinson M.I."/>
            <person name="Powell A.J."/>
            <person name="Barry K."/>
            <person name="Miller A.N."/>
            <person name="Grigoriev I.V."/>
            <person name="Debuchy R."/>
            <person name="Gladieux P."/>
            <person name="Thoren M.H."/>
            <person name="Johannesson H."/>
        </authorList>
    </citation>
    <scope>NUCLEOTIDE SEQUENCE</scope>
    <source>
        <strain evidence="1">CBS 232.78</strain>
    </source>
</reference>
<dbReference type="Proteomes" id="UP001285441">
    <property type="component" value="Unassembled WGS sequence"/>
</dbReference>
<proteinExistence type="predicted"/>
<evidence type="ECO:0000313" key="1">
    <source>
        <dbReference type="EMBL" id="KAK3366532.1"/>
    </source>
</evidence>
<dbReference type="AlphaFoldDB" id="A0AAE0JYT0"/>
<dbReference type="EMBL" id="JAULSW010000012">
    <property type="protein sequence ID" value="KAK3366532.1"/>
    <property type="molecule type" value="Genomic_DNA"/>
</dbReference>
<protein>
    <submittedName>
        <fullName evidence="1">Uncharacterized protein</fullName>
    </submittedName>
</protein>
<comment type="caution">
    <text evidence="1">The sequence shown here is derived from an EMBL/GenBank/DDBJ whole genome shotgun (WGS) entry which is preliminary data.</text>
</comment>
<sequence>MARHRTEDFIALWAPRPRRNRAGPLWPQVICRWDQENDNPLVVKSVPLLIFIDGFGLFRNTYRSLVGYYVTPASFSAQDRRRRMNTFPLFLSPHGFVWEEVVDTLWSLIPLDKGIEVDIGGQKTLLCVFMLCYIGDMPQQNANSGTLRPRASKYCPRCIVGKKINVDGLDNPLAILQFDKDSQSRYHHQAAAMRKQAGTLNATRKRAYCSQWGMTLDEPALARLTPASDLVAVPTS</sequence>
<name>A0AAE0JYT0_9PEZI</name>
<reference evidence="1" key="1">
    <citation type="journal article" date="2023" name="Mol. Phylogenet. Evol.">
        <title>Genome-scale phylogeny and comparative genomics of the fungal order Sordariales.</title>
        <authorList>
            <person name="Hensen N."/>
            <person name="Bonometti L."/>
            <person name="Westerberg I."/>
            <person name="Brannstrom I.O."/>
            <person name="Guillou S."/>
            <person name="Cros-Aarteil S."/>
            <person name="Calhoun S."/>
            <person name="Haridas S."/>
            <person name="Kuo A."/>
            <person name="Mondo S."/>
            <person name="Pangilinan J."/>
            <person name="Riley R."/>
            <person name="LaButti K."/>
            <person name="Andreopoulos B."/>
            <person name="Lipzen A."/>
            <person name="Chen C."/>
            <person name="Yan M."/>
            <person name="Daum C."/>
            <person name="Ng V."/>
            <person name="Clum A."/>
            <person name="Steindorff A."/>
            <person name="Ohm R.A."/>
            <person name="Martin F."/>
            <person name="Silar P."/>
            <person name="Natvig D.O."/>
            <person name="Lalanne C."/>
            <person name="Gautier V."/>
            <person name="Ament-Velasquez S.L."/>
            <person name="Kruys A."/>
            <person name="Hutchinson M.I."/>
            <person name="Powell A.J."/>
            <person name="Barry K."/>
            <person name="Miller A.N."/>
            <person name="Grigoriev I.V."/>
            <person name="Debuchy R."/>
            <person name="Gladieux P."/>
            <person name="Hiltunen Thoren M."/>
            <person name="Johannesson H."/>
        </authorList>
    </citation>
    <scope>NUCLEOTIDE SEQUENCE</scope>
    <source>
        <strain evidence="1">CBS 232.78</strain>
    </source>
</reference>
<evidence type="ECO:0000313" key="2">
    <source>
        <dbReference type="Proteomes" id="UP001285441"/>
    </source>
</evidence>